<protein>
    <submittedName>
        <fullName evidence="5">GntR family transcriptional regulator</fullName>
    </submittedName>
</protein>
<proteinExistence type="predicted"/>
<dbReference type="RefSeq" id="WP_118018833.1">
    <property type="nucleotide sequence ID" value="NZ_CAUHGS010000004.1"/>
</dbReference>
<reference evidence="5 6" key="1">
    <citation type="submission" date="2018-08" db="EMBL/GenBank/DDBJ databases">
        <title>A genome reference for cultivated species of the human gut microbiota.</title>
        <authorList>
            <person name="Zou Y."/>
            <person name="Xue W."/>
            <person name="Luo G."/>
        </authorList>
    </citation>
    <scope>NUCLEOTIDE SEQUENCE [LARGE SCALE GENOMIC DNA]</scope>
    <source>
        <strain evidence="5 6">AF14-18</strain>
    </source>
</reference>
<dbReference type="SMART" id="SM00345">
    <property type="entry name" value="HTH_GNTR"/>
    <property type="match status" value="1"/>
</dbReference>
<dbReference type="InterPro" id="IPR011711">
    <property type="entry name" value="GntR_C"/>
</dbReference>
<dbReference type="PANTHER" id="PTHR43537:SF5">
    <property type="entry name" value="UXU OPERON TRANSCRIPTIONAL REGULATOR"/>
    <property type="match status" value="1"/>
</dbReference>
<evidence type="ECO:0000313" key="6">
    <source>
        <dbReference type="Proteomes" id="UP000284543"/>
    </source>
</evidence>
<dbReference type="Proteomes" id="UP000284543">
    <property type="component" value="Unassembled WGS sequence"/>
</dbReference>
<dbReference type="GO" id="GO:0003677">
    <property type="term" value="F:DNA binding"/>
    <property type="evidence" value="ECO:0007669"/>
    <property type="project" value="UniProtKB-KW"/>
</dbReference>
<dbReference type="InterPro" id="IPR000524">
    <property type="entry name" value="Tscrpt_reg_HTH_GntR"/>
</dbReference>
<keyword evidence="2" id="KW-0238">DNA-binding</keyword>
<keyword evidence="1" id="KW-0805">Transcription regulation</keyword>
<dbReference type="Pfam" id="PF00392">
    <property type="entry name" value="GntR"/>
    <property type="match status" value="1"/>
</dbReference>
<comment type="caution">
    <text evidence="5">The sequence shown here is derived from an EMBL/GenBank/DDBJ whole genome shotgun (WGS) entry which is preliminary data.</text>
</comment>
<dbReference type="SUPFAM" id="SSF48008">
    <property type="entry name" value="GntR ligand-binding domain-like"/>
    <property type="match status" value="1"/>
</dbReference>
<dbReference type="EMBL" id="QRZM01000005">
    <property type="protein sequence ID" value="RGV75582.1"/>
    <property type="molecule type" value="Genomic_DNA"/>
</dbReference>
<feature type="domain" description="HTH gntR-type" evidence="4">
    <location>
        <begin position="7"/>
        <end position="74"/>
    </location>
</feature>
<dbReference type="Pfam" id="PF07729">
    <property type="entry name" value="FCD"/>
    <property type="match status" value="1"/>
</dbReference>
<name>A0A412Z6G0_9FIRM</name>
<dbReference type="PANTHER" id="PTHR43537">
    <property type="entry name" value="TRANSCRIPTIONAL REGULATOR, GNTR FAMILY"/>
    <property type="match status" value="1"/>
</dbReference>
<dbReference type="Gene3D" id="1.20.120.530">
    <property type="entry name" value="GntR ligand-binding domain-like"/>
    <property type="match status" value="1"/>
</dbReference>
<dbReference type="InterPro" id="IPR036388">
    <property type="entry name" value="WH-like_DNA-bd_sf"/>
</dbReference>
<evidence type="ECO:0000313" key="5">
    <source>
        <dbReference type="EMBL" id="RGV75582.1"/>
    </source>
</evidence>
<dbReference type="Gene3D" id="1.10.10.10">
    <property type="entry name" value="Winged helix-like DNA-binding domain superfamily/Winged helix DNA-binding domain"/>
    <property type="match status" value="1"/>
</dbReference>
<dbReference type="GO" id="GO:0003700">
    <property type="term" value="F:DNA-binding transcription factor activity"/>
    <property type="evidence" value="ECO:0007669"/>
    <property type="project" value="InterPro"/>
</dbReference>
<dbReference type="PROSITE" id="PS50949">
    <property type="entry name" value="HTH_GNTR"/>
    <property type="match status" value="1"/>
</dbReference>
<evidence type="ECO:0000256" key="1">
    <source>
        <dbReference type="ARBA" id="ARBA00023015"/>
    </source>
</evidence>
<dbReference type="SMART" id="SM00895">
    <property type="entry name" value="FCD"/>
    <property type="match status" value="1"/>
</dbReference>
<dbReference type="AlphaFoldDB" id="A0A412Z6G0"/>
<keyword evidence="3" id="KW-0804">Transcription</keyword>
<evidence type="ECO:0000256" key="2">
    <source>
        <dbReference type="ARBA" id="ARBA00023125"/>
    </source>
</evidence>
<organism evidence="5 6">
    <name type="scientific">Enterocloster bolteae</name>
    <dbReference type="NCBI Taxonomy" id="208479"/>
    <lineage>
        <taxon>Bacteria</taxon>
        <taxon>Bacillati</taxon>
        <taxon>Bacillota</taxon>
        <taxon>Clostridia</taxon>
        <taxon>Lachnospirales</taxon>
        <taxon>Lachnospiraceae</taxon>
        <taxon>Enterocloster</taxon>
    </lineage>
</organism>
<dbReference type="CDD" id="cd07377">
    <property type="entry name" value="WHTH_GntR"/>
    <property type="match status" value="1"/>
</dbReference>
<dbReference type="InterPro" id="IPR036390">
    <property type="entry name" value="WH_DNA-bd_sf"/>
</dbReference>
<sequence length="209" mass="23622">MEQIRRTTLMDSVTEELRNAILNGEIGLGERVNESTFTTKLNISRTTFREAMRQLEQAGLLVRDPFRGTFVREFSESEIKDLNNLRGALEIYAAEIIIENGGNNPEKLLPLYEIVSQMEGIDPEEDVAQTNALHITFHRTLLNMAGNKLMFTVWNDLAQQFWVAMRLSQLSLVARGEGVNFAEAHREVVDAIAAGDTAQIHKIMHKHVS</sequence>
<evidence type="ECO:0000259" key="4">
    <source>
        <dbReference type="PROSITE" id="PS50949"/>
    </source>
</evidence>
<dbReference type="SUPFAM" id="SSF46785">
    <property type="entry name" value="Winged helix' DNA-binding domain"/>
    <property type="match status" value="1"/>
</dbReference>
<dbReference type="InterPro" id="IPR008920">
    <property type="entry name" value="TF_FadR/GntR_C"/>
</dbReference>
<evidence type="ECO:0000256" key="3">
    <source>
        <dbReference type="ARBA" id="ARBA00023163"/>
    </source>
</evidence>
<gene>
    <name evidence="5" type="ORF">DWW02_14900</name>
</gene>
<accession>A0A412Z6G0</accession>